<evidence type="ECO:0000313" key="2">
    <source>
        <dbReference type="EMBL" id="PSB25268.1"/>
    </source>
</evidence>
<dbReference type="InterPro" id="IPR024000">
    <property type="entry name" value="CHP04046_FMN-dependent"/>
</dbReference>
<dbReference type="PANTHER" id="PTHR43539:SF78">
    <property type="entry name" value="FLAVIN-CONTAINING MONOOXYGENASE"/>
    <property type="match status" value="1"/>
</dbReference>
<dbReference type="PRINTS" id="PR00411">
    <property type="entry name" value="PNDRDTASEI"/>
</dbReference>
<reference evidence="3" key="1">
    <citation type="submission" date="2018-02" db="EMBL/GenBank/DDBJ databases">
        <authorList>
            <person name="Moore K."/>
            <person name="Momper L."/>
        </authorList>
    </citation>
    <scope>NUCLEOTIDE SEQUENCE [LARGE SCALE GENOMIC DNA]</scope>
    <source>
        <strain evidence="3">ULC18</strain>
    </source>
</reference>
<gene>
    <name evidence="2" type="ORF">C7B82_24040</name>
</gene>
<organism evidence="2 3">
    <name type="scientific">Stenomitos frigidus ULC18</name>
    <dbReference type="NCBI Taxonomy" id="2107698"/>
    <lineage>
        <taxon>Bacteria</taxon>
        <taxon>Bacillati</taxon>
        <taxon>Cyanobacteriota</taxon>
        <taxon>Cyanophyceae</taxon>
        <taxon>Leptolyngbyales</taxon>
        <taxon>Leptolyngbyaceae</taxon>
        <taxon>Stenomitos</taxon>
    </lineage>
</organism>
<protein>
    <submittedName>
        <fullName evidence="2">MSMEG_0569 family flavin-dependent oxidoreductase</fullName>
    </submittedName>
</protein>
<name>A0A2T1DXP0_9CYAN</name>
<dbReference type="InterPro" id="IPR050982">
    <property type="entry name" value="Auxin_biosynth/cation_transpt"/>
</dbReference>
<evidence type="ECO:0000256" key="1">
    <source>
        <dbReference type="ARBA" id="ARBA00023002"/>
    </source>
</evidence>
<dbReference type="Gene3D" id="3.50.50.60">
    <property type="entry name" value="FAD/NAD(P)-binding domain"/>
    <property type="match status" value="2"/>
</dbReference>
<keyword evidence="1" id="KW-0560">Oxidoreductase</keyword>
<accession>A0A2T1DXP0</accession>
<dbReference type="Pfam" id="PF13738">
    <property type="entry name" value="Pyr_redox_3"/>
    <property type="match status" value="1"/>
</dbReference>
<dbReference type="AlphaFoldDB" id="A0A2T1DXP0"/>
<dbReference type="GO" id="GO:0050660">
    <property type="term" value="F:flavin adenine dinucleotide binding"/>
    <property type="evidence" value="ECO:0007669"/>
    <property type="project" value="TreeGrafter"/>
</dbReference>
<evidence type="ECO:0000313" key="3">
    <source>
        <dbReference type="Proteomes" id="UP000239576"/>
    </source>
</evidence>
<dbReference type="OrthoDB" id="9778740at2"/>
<dbReference type="InterPro" id="IPR036188">
    <property type="entry name" value="FAD/NAD-bd_sf"/>
</dbReference>
<dbReference type="Proteomes" id="UP000239576">
    <property type="component" value="Unassembled WGS sequence"/>
</dbReference>
<dbReference type="GO" id="GO:0004497">
    <property type="term" value="F:monooxygenase activity"/>
    <property type="evidence" value="ECO:0007669"/>
    <property type="project" value="TreeGrafter"/>
</dbReference>
<comment type="caution">
    <text evidence="2">The sequence shown here is derived from an EMBL/GenBank/DDBJ whole genome shotgun (WGS) entry which is preliminary data.</text>
</comment>
<reference evidence="2 3" key="2">
    <citation type="submission" date="2018-03" db="EMBL/GenBank/DDBJ databases">
        <title>The ancient ancestry and fast evolution of plastids.</title>
        <authorList>
            <person name="Moore K.R."/>
            <person name="Magnabosco C."/>
            <person name="Momper L."/>
            <person name="Gold D.A."/>
            <person name="Bosak T."/>
            <person name="Fournier G.P."/>
        </authorList>
    </citation>
    <scope>NUCLEOTIDE SEQUENCE [LARGE SCALE GENOMIC DNA]</scope>
    <source>
        <strain evidence="2 3">ULC18</strain>
    </source>
</reference>
<dbReference type="NCBIfam" id="TIGR04046">
    <property type="entry name" value="MSMEG_0569_nitr"/>
    <property type="match status" value="1"/>
</dbReference>
<keyword evidence="3" id="KW-1185">Reference proteome</keyword>
<dbReference type="EMBL" id="PVWK01000127">
    <property type="protein sequence ID" value="PSB25268.1"/>
    <property type="molecule type" value="Genomic_DNA"/>
</dbReference>
<sequence length="428" mass="47863">MQTHYPVVIVGGGQAGLSMSYCLKARGFDHIIFEKNTIGYSWRSKRWDSFCLVTPNWQCKLPGFHYPGDDPHGFMQRDEIVQYIEAYAASFDPPLKEGIAVSKVRRNEAQGVFEVSTTIGEYTADQVIIAVGGYHIPKLPTIAERLPEAIVQLHSSEYRNPESLPADKAVLVVGTGQSGCQIAEDLHLAGKQVHLCVGSAPRSPRRYRGKDVVDWLDQMGYYDLSIDEHPQKEKARTNTNHYVTGRGGGREIDLRQFALEGMQLHGRLKTIRDGKLEFAANLKQNLDQADAVAENIKKGIDSFIDKNHLQAPVELPYQPAWEPDQALLELDYEAANIGAVVWSTGYHSDFSWIEIPVFDGKGYPGHDRGVTGIPGFYFLGLPWLYTWGSGRFSGVARDANYLADTIVMRKKVAQRNDWSTINEFLLGS</sequence>
<dbReference type="SUPFAM" id="SSF51905">
    <property type="entry name" value="FAD/NAD(P)-binding domain"/>
    <property type="match status" value="1"/>
</dbReference>
<dbReference type="PANTHER" id="PTHR43539">
    <property type="entry name" value="FLAVIN-BINDING MONOOXYGENASE-LIKE PROTEIN (AFU_ORTHOLOGUE AFUA_4G09220)"/>
    <property type="match status" value="1"/>
</dbReference>
<dbReference type="RefSeq" id="WP_106259285.1">
    <property type="nucleotide sequence ID" value="NZ_CAWNSW010000035.1"/>
</dbReference>
<proteinExistence type="predicted"/>